<sequence>MEIDKLVSSLIWTTLDKKINWAESLYAPHPCVDCNSFSFETPNKRVIISKCFNTNPIFDDNAEAEYFISIMPLNSEKTDNAYTCEQLAELFDIVTDSMKPDKDIEEIINYLNNL</sequence>
<comment type="caution">
    <text evidence="1">The sequence shown here is derived from an EMBL/GenBank/DDBJ whole genome shotgun (WGS) entry which is preliminary data.</text>
</comment>
<proteinExistence type="predicted"/>
<name>A0AAW9WK92_9FIRM</name>
<accession>A0AAW9WK92</accession>
<dbReference type="RefSeq" id="WP_055651863.1">
    <property type="nucleotide sequence ID" value="NZ_CZAZ01000038.1"/>
</dbReference>
<dbReference type="EMBL" id="WNME01000012">
    <property type="protein sequence ID" value="MUB64998.1"/>
    <property type="molecule type" value="Genomic_DNA"/>
</dbReference>
<evidence type="ECO:0000313" key="1">
    <source>
        <dbReference type="EMBL" id="MUB64998.1"/>
    </source>
</evidence>
<evidence type="ECO:0000313" key="2">
    <source>
        <dbReference type="Proteomes" id="UP000434223"/>
    </source>
</evidence>
<protein>
    <submittedName>
        <fullName evidence="1">Uncharacterized protein</fullName>
    </submittedName>
</protein>
<dbReference type="AlphaFoldDB" id="A0AAW9WK92"/>
<organism evidence="1 2">
    <name type="scientific">Hungatella hathewayi</name>
    <dbReference type="NCBI Taxonomy" id="154046"/>
    <lineage>
        <taxon>Bacteria</taxon>
        <taxon>Bacillati</taxon>
        <taxon>Bacillota</taxon>
        <taxon>Clostridia</taxon>
        <taxon>Lachnospirales</taxon>
        <taxon>Lachnospiraceae</taxon>
        <taxon>Hungatella</taxon>
    </lineage>
</organism>
<dbReference type="Proteomes" id="UP000434223">
    <property type="component" value="Unassembled WGS sequence"/>
</dbReference>
<reference evidence="1 2" key="1">
    <citation type="submission" date="2019-09" db="EMBL/GenBank/DDBJ databases">
        <title>Draft genome sequencing of Hungatella hathewayi 123Y-2.</title>
        <authorList>
            <person name="Lv Q."/>
            <person name="Li S."/>
        </authorList>
    </citation>
    <scope>NUCLEOTIDE SEQUENCE [LARGE SCALE GENOMIC DNA]</scope>
    <source>
        <strain evidence="1 2">123Y-2</strain>
    </source>
</reference>
<gene>
    <name evidence="1" type="ORF">GNE07_18380</name>
</gene>